<protein>
    <submittedName>
        <fullName evidence="2">DDE-type integrase/transposase/recombinase</fullName>
    </submittedName>
</protein>
<comment type="caution">
    <text evidence="2">The sequence shown here is derived from an EMBL/GenBank/DDBJ whole genome shotgun (WGS) entry which is preliminary data.</text>
</comment>
<organism evidence="2 3">
    <name type="scientific">Deinococcus arboris</name>
    <dbReference type="NCBI Taxonomy" id="2682977"/>
    <lineage>
        <taxon>Bacteria</taxon>
        <taxon>Thermotogati</taxon>
        <taxon>Deinococcota</taxon>
        <taxon>Deinococci</taxon>
        <taxon>Deinococcales</taxon>
        <taxon>Deinococcaceae</taxon>
        <taxon>Deinococcus</taxon>
    </lineage>
</organism>
<sequence>MWRAVDEDGAVLNILLQEHQDTRAAKSFFIRLLGKYNALEVIHTDKLQSYGVAIRALPVLHPVEDSQVVSTARCNTPLTDTDLPHFPPRS</sequence>
<name>A0A7C9MAS7_9DEIO</name>
<evidence type="ECO:0000259" key="1">
    <source>
        <dbReference type="Pfam" id="PF13610"/>
    </source>
</evidence>
<dbReference type="AlphaFoldDB" id="A0A7C9MAS7"/>
<reference evidence="2 3" key="1">
    <citation type="submission" date="2019-12" db="EMBL/GenBank/DDBJ databases">
        <title>Deinococcus sp. HMF7620 Genome sequencing and assembly.</title>
        <authorList>
            <person name="Kang H."/>
            <person name="Kim H."/>
            <person name="Joh K."/>
        </authorList>
    </citation>
    <scope>NUCLEOTIDE SEQUENCE [LARGE SCALE GENOMIC DNA]</scope>
    <source>
        <strain evidence="2 3">HMF7620</strain>
    </source>
</reference>
<dbReference type="EMBL" id="WQLB01000029">
    <property type="protein sequence ID" value="MVN88479.1"/>
    <property type="molecule type" value="Genomic_DNA"/>
</dbReference>
<keyword evidence="3" id="KW-1185">Reference proteome</keyword>
<accession>A0A7C9MAS7</accession>
<evidence type="ECO:0000313" key="3">
    <source>
        <dbReference type="Proteomes" id="UP000483286"/>
    </source>
</evidence>
<dbReference type="Pfam" id="PF13610">
    <property type="entry name" value="DDE_Tnp_IS240"/>
    <property type="match status" value="1"/>
</dbReference>
<feature type="domain" description="DDE" evidence="1">
    <location>
        <begin position="1"/>
        <end position="59"/>
    </location>
</feature>
<dbReference type="InterPro" id="IPR032874">
    <property type="entry name" value="DDE_dom"/>
</dbReference>
<proteinExistence type="predicted"/>
<gene>
    <name evidence="2" type="ORF">GO986_17190</name>
</gene>
<evidence type="ECO:0000313" key="2">
    <source>
        <dbReference type="EMBL" id="MVN88479.1"/>
    </source>
</evidence>
<dbReference type="Proteomes" id="UP000483286">
    <property type="component" value="Unassembled WGS sequence"/>
</dbReference>